<protein>
    <submittedName>
        <fullName evidence="2">Transcriptional regulator</fullName>
    </submittedName>
</protein>
<dbReference type="AlphaFoldDB" id="A0A6F8YX65"/>
<dbReference type="KEGG" id="psuu:Psuf_079920"/>
<dbReference type="InterPro" id="IPR029016">
    <property type="entry name" value="GAF-like_dom_sf"/>
</dbReference>
<sequence length="427" mass="45214">MADRWLAAVGADARGRARQIARAHAAFLSTGALDPAAAPVREVVADSWLRSSAARVDPDRDPPVTLLDGDLAGYRAGHPLAAVVPVLRDLVGGTADDGEHVWAVMDAGGRLLWVEGHRGARARAARMNFVEGALWDEAHAGTNAPGTALALDHEVQIFAAEHFRHTVQAWTCAAAPIHDPATGRILGVLDVTGGDAVAHPHSLALVRAAARVAEAHLATLRAGPAARPPAARLRVLGRPDGVLLLDRREIPLHRRHAEAVAILAAHPEGMTGQQLAAAMYDDGAAQATLRVELLRLRRLVGPLLHSRPYRLAEPVGADFLDVTRALEMGDVAAAVRAYAGPLLPTSDAPAIAERRRRLEVELRSAVLTATDPSTVYAWASGAGFDDLAAWERLARTAGPGTPHLRVAATRVAELRAEYGLNTDATLM</sequence>
<dbReference type="Pfam" id="PF01590">
    <property type="entry name" value="GAF"/>
    <property type="match status" value="1"/>
</dbReference>
<keyword evidence="3" id="KW-1185">Reference proteome</keyword>
<reference evidence="2 3" key="1">
    <citation type="submission" date="2020-03" db="EMBL/GenBank/DDBJ databases">
        <title>Whole genome shotgun sequence of Phytohabitans suffuscus NBRC 105367.</title>
        <authorList>
            <person name="Komaki H."/>
            <person name="Tamura T."/>
        </authorList>
    </citation>
    <scope>NUCLEOTIDE SEQUENCE [LARGE SCALE GENOMIC DNA]</scope>
    <source>
        <strain evidence="2 3">NBRC 105367</strain>
    </source>
</reference>
<dbReference type="InterPro" id="IPR003018">
    <property type="entry name" value="GAF"/>
</dbReference>
<feature type="domain" description="GAF" evidence="1">
    <location>
        <begin position="118"/>
        <end position="216"/>
    </location>
</feature>
<dbReference type="EMBL" id="AP022871">
    <property type="protein sequence ID" value="BCB90679.1"/>
    <property type="molecule type" value="Genomic_DNA"/>
</dbReference>
<gene>
    <name evidence="2" type="ORF">Psuf_079920</name>
</gene>
<proteinExistence type="predicted"/>
<organism evidence="2 3">
    <name type="scientific">Phytohabitans suffuscus</name>
    <dbReference type="NCBI Taxonomy" id="624315"/>
    <lineage>
        <taxon>Bacteria</taxon>
        <taxon>Bacillati</taxon>
        <taxon>Actinomycetota</taxon>
        <taxon>Actinomycetes</taxon>
        <taxon>Micromonosporales</taxon>
        <taxon>Micromonosporaceae</taxon>
    </lineage>
</organism>
<dbReference type="Gene3D" id="3.30.450.40">
    <property type="match status" value="1"/>
</dbReference>
<evidence type="ECO:0000313" key="2">
    <source>
        <dbReference type="EMBL" id="BCB90679.1"/>
    </source>
</evidence>
<evidence type="ECO:0000313" key="3">
    <source>
        <dbReference type="Proteomes" id="UP000503011"/>
    </source>
</evidence>
<reference evidence="2 3" key="2">
    <citation type="submission" date="2020-03" db="EMBL/GenBank/DDBJ databases">
        <authorList>
            <person name="Ichikawa N."/>
            <person name="Kimura A."/>
            <person name="Kitahashi Y."/>
            <person name="Uohara A."/>
        </authorList>
    </citation>
    <scope>NUCLEOTIDE SEQUENCE [LARGE SCALE GENOMIC DNA]</scope>
    <source>
        <strain evidence="2 3">NBRC 105367</strain>
    </source>
</reference>
<evidence type="ECO:0000259" key="1">
    <source>
        <dbReference type="Pfam" id="PF01590"/>
    </source>
</evidence>
<name>A0A6F8YX65_9ACTN</name>
<dbReference type="RefSeq" id="WP_173163070.1">
    <property type="nucleotide sequence ID" value="NZ_AP022871.1"/>
</dbReference>
<accession>A0A6F8YX65</accession>
<dbReference type="Proteomes" id="UP000503011">
    <property type="component" value="Chromosome"/>
</dbReference>